<accession>F3ZSY6</accession>
<keyword evidence="3" id="KW-0378">Hydrolase</keyword>
<dbReference type="Pfam" id="PF03372">
    <property type="entry name" value="Exo_endo_phos"/>
    <property type="match status" value="1"/>
</dbReference>
<proteinExistence type="predicted"/>
<dbReference type="InterPro" id="IPR005135">
    <property type="entry name" value="Endo/exonuclease/phosphatase"/>
</dbReference>
<dbReference type="GO" id="GO:0004519">
    <property type="term" value="F:endonuclease activity"/>
    <property type="evidence" value="ECO:0007669"/>
    <property type="project" value="UniProtKB-KW"/>
</dbReference>
<dbReference type="PANTHER" id="PTHR14859">
    <property type="entry name" value="CALCOFLUOR WHITE HYPERSENSITIVE PROTEIN PRECURSOR"/>
    <property type="match status" value="1"/>
</dbReference>
<dbReference type="SUPFAM" id="SSF56219">
    <property type="entry name" value="DNase I-like"/>
    <property type="match status" value="1"/>
</dbReference>
<keyword evidence="4" id="KW-1185">Reference proteome</keyword>
<evidence type="ECO:0000259" key="2">
    <source>
        <dbReference type="Pfam" id="PF03372"/>
    </source>
</evidence>
<evidence type="ECO:0000313" key="4">
    <source>
        <dbReference type="Proteomes" id="UP000018439"/>
    </source>
</evidence>
<dbReference type="Proteomes" id="UP000018439">
    <property type="component" value="Chromosome"/>
</dbReference>
<name>F3ZSY6_9BACE</name>
<dbReference type="PANTHER" id="PTHR14859:SF15">
    <property type="entry name" value="ENDONUCLEASE_EXONUCLEASE_PHOSPHATASE DOMAIN-CONTAINING PROTEIN"/>
    <property type="match status" value="1"/>
</dbReference>
<keyword evidence="3" id="KW-0269">Exonuclease</keyword>
<dbReference type="AlphaFoldDB" id="F3ZSY6"/>
<dbReference type="InterPro" id="IPR036691">
    <property type="entry name" value="Endo/exonu/phosph_ase_sf"/>
</dbReference>
<evidence type="ECO:0000313" key="3">
    <source>
        <dbReference type="EMBL" id="EGJ72227.1"/>
    </source>
</evidence>
<dbReference type="eggNOG" id="COG3568">
    <property type="taxonomic scope" value="Bacteria"/>
</dbReference>
<dbReference type="HOGENOM" id="CLU_060500_4_1_10"/>
<keyword evidence="1" id="KW-0732">Signal</keyword>
<dbReference type="EMBL" id="CM001167">
    <property type="protein sequence ID" value="EGJ72227.1"/>
    <property type="molecule type" value="Genomic_DNA"/>
</dbReference>
<dbReference type="InterPro" id="IPR051916">
    <property type="entry name" value="GPI-anchor_lipid_remodeler"/>
</dbReference>
<protein>
    <submittedName>
        <fullName evidence="3">Endonuclease/exonuclease/phosphatase</fullName>
    </submittedName>
</protein>
<dbReference type="GO" id="GO:0004527">
    <property type="term" value="F:exonuclease activity"/>
    <property type="evidence" value="ECO:0007669"/>
    <property type="project" value="UniProtKB-KW"/>
</dbReference>
<feature type="chain" id="PRO_5003308662" evidence="1">
    <location>
        <begin position="22"/>
        <end position="261"/>
    </location>
</feature>
<sequence>MKKIKIILSLLLVLCSGIVFAQDTIRVRVMTYNLRFGELASMEEIAQHIKSFNPDFVALQEVDSKTYRKRTPHQHGVDFLGELAYHTGMFGIYGKTIDYASGYYGIGILSKYSYITTKKTMLPKTEERLEQRALLEGLFEVGNDTIVFASTHLDAMSDETRSIQFDKIKKCLEASQYPVLLGGDFNTRSTSSLIKKMDNWFLGTDSDFGIPSWKPIAKIDYIFGYPQKGWEIISTQTIQSLLSDHMPIITELIYIKPNSKK</sequence>
<keyword evidence="3" id="KW-0540">Nuclease</keyword>
<dbReference type="Gene3D" id="3.60.10.10">
    <property type="entry name" value="Endonuclease/exonuclease/phosphatase"/>
    <property type="match status" value="1"/>
</dbReference>
<dbReference type="GO" id="GO:0006506">
    <property type="term" value="P:GPI anchor biosynthetic process"/>
    <property type="evidence" value="ECO:0007669"/>
    <property type="project" value="TreeGrafter"/>
</dbReference>
<dbReference type="STRING" id="679937.Bcop_2053"/>
<dbReference type="GO" id="GO:0016020">
    <property type="term" value="C:membrane"/>
    <property type="evidence" value="ECO:0007669"/>
    <property type="project" value="GOC"/>
</dbReference>
<keyword evidence="3" id="KW-0255">Endonuclease</keyword>
<reference evidence="3 4" key="1">
    <citation type="journal article" date="2011" name="Stand. Genomic Sci.">
        <title>Non-contiguous finished genome sequence of Bacteroides coprosuis type strain (PC139).</title>
        <authorList>
            <person name="Land M."/>
            <person name="Held B."/>
            <person name="Gronow S."/>
            <person name="Abt B."/>
            <person name="Lucas S."/>
            <person name="Del Rio T.G."/>
            <person name="Nolan M."/>
            <person name="Tice H."/>
            <person name="Cheng J.F."/>
            <person name="Pitluck S."/>
            <person name="Liolios K."/>
            <person name="Pagani I."/>
            <person name="Ivanova N."/>
            <person name="Mavromatis K."/>
            <person name="Mikhailova N."/>
            <person name="Pati A."/>
            <person name="Tapia R."/>
            <person name="Han C."/>
            <person name="Goodwin L."/>
            <person name="Chen A."/>
            <person name="Palaniappan K."/>
            <person name="Hauser L."/>
            <person name="Brambilla E.M."/>
            <person name="Rohde M."/>
            <person name="Goker M."/>
            <person name="Detter J.C."/>
            <person name="Woyke T."/>
            <person name="Bristow J."/>
            <person name="Eisen J.A."/>
            <person name="Markowitz V."/>
            <person name="Hugenholtz P."/>
            <person name="Kyrpides N.C."/>
            <person name="Klenk H.P."/>
            <person name="Lapidus A."/>
        </authorList>
    </citation>
    <scope>NUCLEOTIDE SEQUENCE</scope>
    <source>
        <strain evidence="3 4">DSM 18011</strain>
    </source>
</reference>
<dbReference type="OrthoDB" id="712861at2"/>
<organism evidence="3 4">
    <name type="scientific">Bacteroides coprosuis DSM 18011</name>
    <dbReference type="NCBI Taxonomy" id="679937"/>
    <lineage>
        <taxon>Bacteria</taxon>
        <taxon>Pseudomonadati</taxon>
        <taxon>Bacteroidota</taxon>
        <taxon>Bacteroidia</taxon>
        <taxon>Bacteroidales</taxon>
        <taxon>Bacteroidaceae</taxon>
        <taxon>Bacteroides</taxon>
    </lineage>
</organism>
<evidence type="ECO:0000256" key="1">
    <source>
        <dbReference type="SAM" id="SignalP"/>
    </source>
</evidence>
<feature type="signal peptide" evidence="1">
    <location>
        <begin position="1"/>
        <end position="21"/>
    </location>
</feature>
<gene>
    <name evidence="3" type="ORF">Bcop_2053</name>
</gene>
<feature type="domain" description="Endonuclease/exonuclease/phosphatase" evidence="2">
    <location>
        <begin position="30"/>
        <end position="245"/>
    </location>
</feature>